<dbReference type="Proteomes" id="UP001152562">
    <property type="component" value="Unassembled WGS sequence"/>
</dbReference>
<evidence type="ECO:0000313" key="1">
    <source>
        <dbReference type="EMBL" id="CAH4029272.1"/>
    </source>
</evidence>
<dbReference type="AlphaFoldDB" id="A0A9P0TBU0"/>
<sequence length="107" mass="12353">MLESYITKDIQEFYELTLLDDNKSIQQKTVETIRIANKWETDGVRREIPNDESEYRLVSNAFLQDNRKPERNVDTPDSAKQIGTVPTTIISPSADTDEKKVAFIIVY</sequence>
<evidence type="ECO:0000313" key="2">
    <source>
        <dbReference type="Proteomes" id="UP001152562"/>
    </source>
</evidence>
<keyword evidence="2" id="KW-1185">Reference proteome</keyword>
<reference evidence="1" key="1">
    <citation type="submission" date="2022-05" db="EMBL/GenBank/DDBJ databases">
        <authorList>
            <person name="Okamura Y."/>
        </authorList>
    </citation>
    <scope>NUCLEOTIDE SEQUENCE</scope>
</reference>
<accession>A0A9P0TBU0</accession>
<organism evidence="1 2">
    <name type="scientific">Pieris brassicae</name>
    <name type="common">White butterfly</name>
    <name type="synonym">Large white butterfly</name>
    <dbReference type="NCBI Taxonomy" id="7116"/>
    <lineage>
        <taxon>Eukaryota</taxon>
        <taxon>Metazoa</taxon>
        <taxon>Ecdysozoa</taxon>
        <taxon>Arthropoda</taxon>
        <taxon>Hexapoda</taxon>
        <taxon>Insecta</taxon>
        <taxon>Pterygota</taxon>
        <taxon>Neoptera</taxon>
        <taxon>Endopterygota</taxon>
        <taxon>Lepidoptera</taxon>
        <taxon>Glossata</taxon>
        <taxon>Ditrysia</taxon>
        <taxon>Papilionoidea</taxon>
        <taxon>Pieridae</taxon>
        <taxon>Pierinae</taxon>
        <taxon>Pieris</taxon>
    </lineage>
</organism>
<dbReference type="EMBL" id="CALOZG010000008">
    <property type="protein sequence ID" value="CAH4029272.1"/>
    <property type="molecule type" value="Genomic_DNA"/>
</dbReference>
<gene>
    <name evidence="1" type="ORF">PIBRA_LOCUS6040</name>
</gene>
<proteinExistence type="predicted"/>
<name>A0A9P0TBU0_PIEBR</name>
<comment type="caution">
    <text evidence="1">The sequence shown here is derived from an EMBL/GenBank/DDBJ whole genome shotgun (WGS) entry which is preliminary data.</text>
</comment>
<protein>
    <submittedName>
        <fullName evidence="1">Uncharacterized protein</fullName>
    </submittedName>
</protein>